<protein>
    <recommendedName>
        <fullName evidence="11">DUF159-domain-containing protein</fullName>
    </recommendedName>
</protein>
<sequence>MCGRFALGLQRPEIRALPGYPHLNIGAWIGEDNFVPRYNIAPNTQAPVIRRQDAGQSSSDPESSPGPLVMHTMRWGIKYGKDGGSKTPQAINARSENLIEGVGMWNKFRGKNRCIVVCQGYYEWQTKGKEKLPHFARHSSDRVMLLAGLYECAVEKGDSSEPVYHFAIVTTDASKALSWLHDRQPVILSSMDDVMRWLDTSSQSWSSELAGLLHPWEDTEAPLRCYQVPKEIGKVGTESPTLIEPVAHRKDGIQAMFAKQRSKQKATGKRKRDPSPQPNLSKADTTEGKRVRKE</sequence>
<evidence type="ECO:0000256" key="7">
    <source>
        <dbReference type="ARBA" id="ARBA00023239"/>
    </source>
</evidence>
<evidence type="ECO:0000256" key="6">
    <source>
        <dbReference type="ARBA" id="ARBA00023125"/>
    </source>
</evidence>
<dbReference type="InParanoid" id="A0A0C2ZUR0"/>
<keyword evidence="10" id="KW-1185">Reference proteome</keyword>
<dbReference type="Pfam" id="PF02586">
    <property type="entry name" value="SRAP"/>
    <property type="match status" value="1"/>
</dbReference>
<evidence type="ECO:0000256" key="2">
    <source>
        <dbReference type="ARBA" id="ARBA00022670"/>
    </source>
</evidence>
<dbReference type="InterPro" id="IPR003738">
    <property type="entry name" value="SRAP"/>
</dbReference>
<dbReference type="Gene3D" id="3.90.1680.10">
    <property type="entry name" value="SOS response associated peptidase-like"/>
    <property type="match status" value="1"/>
</dbReference>
<gene>
    <name evidence="9" type="ORF">SCLCIDRAFT_133051</name>
</gene>
<feature type="compositionally biased region" description="Basic residues" evidence="8">
    <location>
        <begin position="260"/>
        <end position="272"/>
    </location>
</feature>
<keyword evidence="2" id="KW-0645">Protease</keyword>
<evidence type="ECO:0000256" key="1">
    <source>
        <dbReference type="ARBA" id="ARBA00008136"/>
    </source>
</evidence>
<dbReference type="HOGENOM" id="CLU_035990_0_2_1"/>
<keyword evidence="5" id="KW-0190">Covalent protein-DNA linkage</keyword>
<feature type="compositionally biased region" description="Basic and acidic residues" evidence="8">
    <location>
        <begin position="284"/>
        <end position="294"/>
    </location>
</feature>
<organism evidence="9 10">
    <name type="scientific">Scleroderma citrinum Foug A</name>
    <dbReference type="NCBI Taxonomy" id="1036808"/>
    <lineage>
        <taxon>Eukaryota</taxon>
        <taxon>Fungi</taxon>
        <taxon>Dikarya</taxon>
        <taxon>Basidiomycota</taxon>
        <taxon>Agaricomycotina</taxon>
        <taxon>Agaricomycetes</taxon>
        <taxon>Agaricomycetidae</taxon>
        <taxon>Boletales</taxon>
        <taxon>Sclerodermatineae</taxon>
        <taxon>Sclerodermataceae</taxon>
        <taxon>Scleroderma</taxon>
    </lineage>
</organism>
<dbReference type="GO" id="GO:0003697">
    <property type="term" value="F:single-stranded DNA binding"/>
    <property type="evidence" value="ECO:0007669"/>
    <property type="project" value="InterPro"/>
</dbReference>
<dbReference type="GO" id="GO:0006508">
    <property type="term" value="P:proteolysis"/>
    <property type="evidence" value="ECO:0007669"/>
    <property type="project" value="UniProtKB-KW"/>
</dbReference>
<reference evidence="9 10" key="1">
    <citation type="submission" date="2014-04" db="EMBL/GenBank/DDBJ databases">
        <authorList>
            <consortium name="DOE Joint Genome Institute"/>
            <person name="Kuo A."/>
            <person name="Kohler A."/>
            <person name="Nagy L.G."/>
            <person name="Floudas D."/>
            <person name="Copeland A."/>
            <person name="Barry K.W."/>
            <person name="Cichocki N."/>
            <person name="Veneault-Fourrey C."/>
            <person name="LaButti K."/>
            <person name="Lindquist E.A."/>
            <person name="Lipzen A."/>
            <person name="Lundell T."/>
            <person name="Morin E."/>
            <person name="Murat C."/>
            <person name="Sun H."/>
            <person name="Tunlid A."/>
            <person name="Henrissat B."/>
            <person name="Grigoriev I.V."/>
            <person name="Hibbett D.S."/>
            <person name="Martin F."/>
            <person name="Nordberg H.P."/>
            <person name="Cantor M.N."/>
            <person name="Hua S.X."/>
        </authorList>
    </citation>
    <scope>NUCLEOTIDE SEQUENCE [LARGE SCALE GENOMIC DNA]</scope>
    <source>
        <strain evidence="9 10">Foug A</strain>
    </source>
</reference>
<name>A0A0C2ZUR0_9AGAM</name>
<evidence type="ECO:0008006" key="11">
    <source>
        <dbReference type="Google" id="ProtNLM"/>
    </source>
</evidence>
<evidence type="ECO:0000256" key="5">
    <source>
        <dbReference type="ARBA" id="ARBA00023124"/>
    </source>
</evidence>
<dbReference type="GO" id="GO:0106300">
    <property type="term" value="P:protein-DNA covalent cross-linking repair"/>
    <property type="evidence" value="ECO:0007669"/>
    <property type="project" value="InterPro"/>
</dbReference>
<dbReference type="GO" id="GO:0008233">
    <property type="term" value="F:peptidase activity"/>
    <property type="evidence" value="ECO:0007669"/>
    <property type="project" value="UniProtKB-KW"/>
</dbReference>
<proteinExistence type="inferred from homology"/>
<dbReference type="Proteomes" id="UP000053989">
    <property type="component" value="Unassembled WGS sequence"/>
</dbReference>
<evidence type="ECO:0000313" key="10">
    <source>
        <dbReference type="Proteomes" id="UP000053989"/>
    </source>
</evidence>
<dbReference type="EMBL" id="KN822120">
    <property type="protein sequence ID" value="KIM56257.1"/>
    <property type="molecule type" value="Genomic_DNA"/>
</dbReference>
<dbReference type="STRING" id="1036808.A0A0C2ZUR0"/>
<comment type="similarity">
    <text evidence="1">Belongs to the SOS response-associated peptidase family.</text>
</comment>
<reference evidence="10" key="2">
    <citation type="submission" date="2015-01" db="EMBL/GenBank/DDBJ databases">
        <title>Evolutionary Origins and Diversification of the Mycorrhizal Mutualists.</title>
        <authorList>
            <consortium name="DOE Joint Genome Institute"/>
            <consortium name="Mycorrhizal Genomics Consortium"/>
            <person name="Kohler A."/>
            <person name="Kuo A."/>
            <person name="Nagy L.G."/>
            <person name="Floudas D."/>
            <person name="Copeland A."/>
            <person name="Barry K.W."/>
            <person name="Cichocki N."/>
            <person name="Veneault-Fourrey C."/>
            <person name="LaButti K."/>
            <person name="Lindquist E.A."/>
            <person name="Lipzen A."/>
            <person name="Lundell T."/>
            <person name="Morin E."/>
            <person name="Murat C."/>
            <person name="Riley R."/>
            <person name="Ohm R."/>
            <person name="Sun H."/>
            <person name="Tunlid A."/>
            <person name="Henrissat B."/>
            <person name="Grigoriev I.V."/>
            <person name="Hibbett D.S."/>
            <person name="Martin F."/>
        </authorList>
    </citation>
    <scope>NUCLEOTIDE SEQUENCE [LARGE SCALE GENOMIC DNA]</scope>
    <source>
        <strain evidence="10">Foug A</strain>
    </source>
</reference>
<feature type="region of interest" description="Disordered" evidence="8">
    <location>
        <begin position="257"/>
        <end position="294"/>
    </location>
</feature>
<evidence type="ECO:0000256" key="8">
    <source>
        <dbReference type="SAM" id="MobiDB-lite"/>
    </source>
</evidence>
<keyword evidence="6" id="KW-0238">DNA-binding</keyword>
<dbReference type="SUPFAM" id="SSF143081">
    <property type="entry name" value="BB1717-like"/>
    <property type="match status" value="1"/>
</dbReference>
<keyword evidence="7" id="KW-0456">Lyase</keyword>
<keyword evidence="3" id="KW-0227">DNA damage</keyword>
<evidence type="ECO:0000313" key="9">
    <source>
        <dbReference type="EMBL" id="KIM56257.1"/>
    </source>
</evidence>
<evidence type="ECO:0000256" key="4">
    <source>
        <dbReference type="ARBA" id="ARBA00022801"/>
    </source>
</evidence>
<dbReference type="OrthoDB" id="2111841at2759"/>
<keyword evidence="4" id="KW-0378">Hydrolase</keyword>
<evidence type="ECO:0000256" key="3">
    <source>
        <dbReference type="ARBA" id="ARBA00022763"/>
    </source>
</evidence>
<dbReference type="AlphaFoldDB" id="A0A0C2ZUR0"/>
<dbReference type="PANTHER" id="PTHR13604:SF0">
    <property type="entry name" value="ABASIC SITE PROCESSING PROTEIN HMCES"/>
    <property type="match status" value="1"/>
</dbReference>
<dbReference type="GO" id="GO:0016829">
    <property type="term" value="F:lyase activity"/>
    <property type="evidence" value="ECO:0007669"/>
    <property type="project" value="UniProtKB-KW"/>
</dbReference>
<dbReference type="PANTHER" id="PTHR13604">
    <property type="entry name" value="DC12-RELATED"/>
    <property type="match status" value="1"/>
</dbReference>
<accession>A0A0C2ZUR0</accession>
<dbReference type="InterPro" id="IPR036590">
    <property type="entry name" value="SRAP-like"/>
</dbReference>